<reference evidence="2 3" key="1">
    <citation type="submission" date="2019-10" db="EMBL/GenBank/DDBJ databases">
        <authorList>
            <person name="Palmer J.M."/>
        </authorList>
    </citation>
    <scope>NUCLEOTIDE SEQUENCE [LARGE SCALE GENOMIC DNA]</scope>
    <source>
        <strain evidence="2 3">TWF694</strain>
    </source>
</reference>
<dbReference type="EMBL" id="JAVHJO010000004">
    <property type="protein sequence ID" value="KAK6540812.1"/>
    <property type="molecule type" value="Genomic_DNA"/>
</dbReference>
<accession>A0AAV9XFF8</accession>
<evidence type="ECO:0000256" key="1">
    <source>
        <dbReference type="SAM" id="SignalP"/>
    </source>
</evidence>
<evidence type="ECO:0000313" key="3">
    <source>
        <dbReference type="Proteomes" id="UP001365542"/>
    </source>
</evidence>
<gene>
    <name evidence="2" type="ORF">TWF694_008201</name>
</gene>
<organism evidence="2 3">
    <name type="scientific">Orbilia ellipsospora</name>
    <dbReference type="NCBI Taxonomy" id="2528407"/>
    <lineage>
        <taxon>Eukaryota</taxon>
        <taxon>Fungi</taxon>
        <taxon>Dikarya</taxon>
        <taxon>Ascomycota</taxon>
        <taxon>Pezizomycotina</taxon>
        <taxon>Orbiliomycetes</taxon>
        <taxon>Orbiliales</taxon>
        <taxon>Orbiliaceae</taxon>
        <taxon>Orbilia</taxon>
    </lineage>
</organism>
<name>A0AAV9XFF8_9PEZI</name>
<proteinExistence type="predicted"/>
<keyword evidence="3" id="KW-1185">Reference proteome</keyword>
<sequence length="575" mass="60402">MHANILATGHIFIILLISALAVALPKPNFGPLSPPFCGLVRPIIQYLEAARETQFCSSFIRLPVVTLHKTSTQTLSVTGRVYTTVVVNKSVSNVITRTTTLTSKSTLTLTAATVTQNVLTTKIVTVSPENTVTNTLSKTLTAPIYITETVTVSLVLPSPTTIETTITETDISTVGVTAYSTTSVVDIINTLTITVPATSTSTSTVQGVITVTSYPLPPLKRAIQTNNCPLPLRKYLYADISRACSCINVPQSTRTVTDTRVVTRTLAITKSTITVTATHACFSTVVVTKTVTKGVITIPATLTTQHISTITLTSTSAVYTTITVTSNILTVTSTSVESIESDTITSYTAQIESDTTVSTILKTTTITATTIIATETSTSILATTHVTSFATTVTVTSFQATSTVVESPPLEGFILAVQPTNLASPVYGFIKAVSNGTDPVTGQDSFIAGVVGDELAATIFRIENMQLSISSNGYFVAMRPSDGCNVMRFINPAGMAQAASIGEVSTTFFMQFGPGANFIVFQNSAFTVDGSGGGVAGYWFSGPIGLGGSNLLEVAMTAQCSDSGGHVAYLIPAFL</sequence>
<keyword evidence="1" id="KW-0732">Signal</keyword>
<feature type="signal peptide" evidence="1">
    <location>
        <begin position="1"/>
        <end position="23"/>
    </location>
</feature>
<dbReference type="Proteomes" id="UP001365542">
    <property type="component" value="Unassembled WGS sequence"/>
</dbReference>
<comment type="caution">
    <text evidence="2">The sequence shown here is derived from an EMBL/GenBank/DDBJ whole genome shotgun (WGS) entry which is preliminary data.</text>
</comment>
<feature type="chain" id="PRO_5043362211" evidence="1">
    <location>
        <begin position="24"/>
        <end position="575"/>
    </location>
</feature>
<evidence type="ECO:0000313" key="2">
    <source>
        <dbReference type="EMBL" id="KAK6540812.1"/>
    </source>
</evidence>
<protein>
    <submittedName>
        <fullName evidence="2">Uncharacterized protein</fullName>
    </submittedName>
</protein>
<dbReference type="AlphaFoldDB" id="A0AAV9XFF8"/>